<evidence type="ECO:0000259" key="1">
    <source>
        <dbReference type="Pfam" id="PF01593"/>
    </source>
</evidence>
<feature type="domain" description="Amine oxidase" evidence="1">
    <location>
        <begin position="11"/>
        <end position="319"/>
    </location>
</feature>
<dbReference type="RefSeq" id="WP_143913123.1">
    <property type="nucleotide sequence ID" value="NZ_VLNT01000006.1"/>
</dbReference>
<evidence type="ECO:0000313" key="3">
    <source>
        <dbReference type="Proteomes" id="UP000316988"/>
    </source>
</evidence>
<dbReference type="OrthoDB" id="9774675at2"/>
<sequence>MARVVVVGGGFAGLSAAARLAKLRHEVTLVERTDELGGRLRGFWWDDHAWQLYPETVTLPGVFRDLFRKSGRQLDRVLDLVPAPPRRHVFVRGRRREVLDLPFGMRGDQSAAVEQVLGTDQWSPWVDSLAPRWDALRRRVLDEVYDGILEPGYRRQIRPRRSLRRVARRELRDRRLRSMVLDAARLEGDDPMHTPGVTAVWHYVERNFGRWSFDGGMPALADALTRRMGERKADVRPATTATDVCRSPDGRITGVETDAGPVEADVVVWCAPDLPASMPEPALVRRIPAPRTLLRLSDDPGVPDDVVLHAERPLRVWRSGPSHWVIENRAGGDALDALAEGGLRWHDLVESRRDLAPRELVLLGHDGWAWRGWHAAVERPGANARDGLFFGGAHAHPGASLELIGLATAAIASHLGEVPRG</sequence>
<dbReference type="EMBL" id="VLNT01000006">
    <property type="protein sequence ID" value="TSD63069.1"/>
    <property type="molecule type" value="Genomic_DNA"/>
</dbReference>
<dbReference type="Proteomes" id="UP000316988">
    <property type="component" value="Unassembled WGS sequence"/>
</dbReference>
<evidence type="ECO:0000313" key="2">
    <source>
        <dbReference type="EMBL" id="TSD63069.1"/>
    </source>
</evidence>
<keyword evidence="3" id="KW-1185">Reference proteome</keyword>
<comment type="caution">
    <text evidence="2">The sequence shown here is derived from an EMBL/GenBank/DDBJ whole genome shotgun (WGS) entry which is preliminary data.</text>
</comment>
<organism evidence="2 3">
    <name type="scientific">Aeromicrobium piscarium</name>
    <dbReference type="NCBI Taxonomy" id="2590901"/>
    <lineage>
        <taxon>Bacteria</taxon>
        <taxon>Bacillati</taxon>
        <taxon>Actinomycetota</taxon>
        <taxon>Actinomycetes</taxon>
        <taxon>Propionibacteriales</taxon>
        <taxon>Nocardioidaceae</taxon>
        <taxon>Aeromicrobium</taxon>
    </lineage>
</organism>
<dbReference type="Gene3D" id="3.50.50.60">
    <property type="entry name" value="FAD/NAD(P)-binding domain"/>
    <property type="match status" value="2"/>
</dbReference>
<accession>A0A554S9R2</accession>
<reference evidence="2 3" key="1">
    <citation type="submission" date="2019-07" db="EMBL/GenBank/DDBJ databases">
        <authorList>
            <person name="Zhao L.H."/>
        </authorList>
    </citation>
    <scope>NUCLEOTIDE SEQUENCE [LARGE SCALE GENOMIC DNA]</scope>
    <source>
        <strain evidence="2 3">Co35</strain>
    </source>
</reference>
<dbReference type="InterPro" id="IPR002937">
    <property type="entry name" value="Amino_oxidase"/>
</dbReference>
<dbReference type="InterPro" id="IPR036188">
    <property type="entry name" value="FAD/NAD-bd_sf"/>
</dbReference>
<proteinExistence type="predicted"/>
<protein>
    <submittedName>
        <fullName evidence="2">FAD-dependent oxidoreductase</fullName>
    </submittedName>
</protein>
<name>A0A554S9R2_9ACTN</name>
<gene>
    <name evidence="2" type="ORF">FNM00_09050</name>
</gene>
<dbReference type="AlphaFoldDB" id="A0A554S9R2"/>
<dbReference type="Pfam" id="PF01593">
    <property type="entry name" value="Amino_oxidase"/>
    <property type="match status" value="1"/>
</dbReference>
<dbReference type="PANTHER" id="PTHR43734">
    <property type="entry name" value="PHYTOENE DESATURASE"/>
    <property type="match status" value="1"/>
</dbReference>
<dbReference type="SUPFAM" id="SSF51905">
    <property type="entry name" value="FAD/NAD(P)-binding domain"/>
    <property type="match status" value="1"/>
</dbReference>
<dbReference type="PANTHER" id="PTHR43734:SF1">
    <property type="entry name" value="PHYTOENE DESATURASE"/>
    <property type="match status" value="1"/>
</dbReference>
<dbReference type="GO" id="GO:0016491">
    <property type="term" value="F:oxidoreductase activity"/>
    <property type="evidence" value="ECO:0007669"/>
    <property type="project" value="InterPro"/>
</dbReference>